<dbReference type="Pfam" id="PF00090">
    <property type="entry name" value="TSP_1"/>
    <property type="match status" value="8"/>
</dbReference>
<sequence length="966" mass="105463">MEDGVLGAHGPPALSLVEVAPSTGFGNVTVRAPGMGAGDAGDHQTRGGSATRSHVKAGAHGLSGVFVPSRVGQDLSFAIGAVTLISRHCVLGILRRLVAAMGRVLLGWCGVNGHHGHHAVCHVEAESSSGSVTVSTHRVRDSQLKPKPARASCGGIGHMTRSRDCSSPAPTNGGRDCVGPRIDFKFCQSPDCEVSVPTREPISLPDETECSRENCTRDCSWNMWSEWSECSRWCGAGQQHRLRTYNRPQSGGQWCEGILTGNLEIRFCNVKACKVNGAWSSWSPWSTCDRSCGGGKALRIRACTDPPPKNGGRPCPGDRFEVMLCNMQLCGAGSCPPAMQWSDCANQCPRSCVDLQAGIACADVERCELGCRCPDGYLEQDGICVTPWQCQCTDILGQTWAPGSIQQSDCNNCTCTEGQIFCSNYTCPTSDCSWSQWSMWSQCSITCGTGLRTRFRTSTSGSPDRKCQQEQAQTKPCDQGPCPILCLHDQQEMRLGESWFVGECKQCLCTPEGIYCQPLNCKVNGGWTPWSPWSDCPVTCDLESQTRTRACINPPPRNMGSECEGVSTETQNCTNPSCPGDSCQWSVWSPCSHTCGTGYRSRSCSDAHEERKILEPCYTQPCPVDCEFGLWTEWSDCSCVSPVQHRYRAAHGPLFGGKHCQGQEMEFRMCNQTECTDASCESPFEYRACGPPCDGHCSDLSNRQECQVKGQDCVTGCFCPEGLLEQDNKCITRSECDCVHIHKSDILKTPMATRIRQGDSILIGCETCICREGTLHCTNDSCKEAVTLTQWSAWTGCVSCLPRSFLNMVSLHLLRGQQVDSQHLSALPETARYLLKEVRYRVCVVLGSGQPVSADLCNGTLVEDRECTNLTICDDDCSWGSWGAWSPCREPCSGGFRIRERTLTHPQDTANCQGPKFQSESCNTAMCPGEVCEDRGKEFVSCANHCPRTCTDLWDHVECLQGGCKP</sequence>
<dbReference type="PROSITE" id="PS50092">
    <property type="entry name" value="TSP1"/>
    <property type="match status" value="8"/>
</dbReference>
<dbReference type="STRING" id="137246.A0A401RLI1"/>
<organism evidence="10 11">
    <name type="scientific">Chiloscyllium punctatum</name>
    <name type="common">Brownbanded bambooshark</name>
    <name type="synonym">Hemiscyllium punctatum</name>
    <dbReference type="NCBI Taxonomy" id="137246"/>
    <lineage>
        <taxon>Eukaryota</taxon>
        <taxon>Metazoa</taxon>
        <taxon>Chordata</taxon>
        <taxon>Craniata</taxon>
        <taxon>Vertebrata</taxon>
        <taxon>Chondrichthyes</taxon>
        <taxon>Elasmobranchii</taxon>
        <taxon>Galeomorphii</taxon>
        <taxon>Galeoidea</taxon>
        <taxon>Orectolobiformes</taxon>
        <taxon>Hemiscylliidae</taxon>
        <taxon>Chiloscyllium</taxon>
    </lineage>
</organism>
<dbReference type="AlphaFoldDB" id="A0A401RLI1"/>
<keyword evidence="11" id="KW-1185">Reference proteome</keyword>
<gene>
    <name evidence="10" type="ORF">chiPu_0020932</name>
</gene>
<keyword evidence="7" id="KW-1015">Disulfide bond</keyword>
<evidence type="ECO:0000256" key="7">
    <source>
        <dbReference type="ARBA" id="ARBA00023157"/>
    </source>
</evidence>
<dbReference type="SUPFAM" id="SSF82895">
    <property type="entry name" value="TSP-1 type 1 repeat"/>
    <property type="match status" value="7"/>
</dbReference>
<dbReference type="FunFam" id="2.20.100.10:FF:000067">
    <property type="entry name" value="Hemicentin 1"/>
    <property type="match status" value="1"/>
</dbReference>
<keyword evidence="2" id="KW-0964">Secreted</keyword>
<dbReference type="FunFam" id="2.10.25.10:FF:000217">
    <property type="entry name" value="SCO-spondin"/>
    <property type="match status" value="1"/>
</dbReference>
<comment type="subcellular location">
    <subcellularLocation>
        <location evidence="1">Secreted</location>
        <location evidence="1">Extracellular space</location>
    </subcellularLocation>
</comment>
<evidence type="ECO:0000313" key="11">
    <source>
        <dbReference type="Proteomes" id="UP000287033"/>
    </source>
</evidence>
<evidence type="ECO:0000256" key="6">
    <source>
        <dbReference type="ARBA" id="ARBA00022837"/>
    </source>
</evidence>
<feature type="non-terminal residue" evidence="10">
    <location>
        <position position="966"/>
    </location>
</feature>
<evidence type="ECO:0000256" key="3">
    <source>
        <dbReference type="ARBA" id="ARBA00022536"/>
    </source>
</evidence>
<name>A0A401RLI1_CHIPU</name>
<feature type="domain" description="TIL" evidence="9">
    <location>
        <begin position="335"/>
        <end position="390"/>
    </location>
</feature>
<keyword evidence="4" id="KW-0732">Signal</keyword>
<comment type="caution">
    <text evidence="10">The sequence shown here is derived from an EMBL/GenBank/DDBJ whole genome shotgun (WGS) entry which is preliminary data.</text>
</comment>
<dbReference type="GO" id="GO:0005576">
    <property type="term" value="C:extracellular region"/>
    <property type="evidence" value="ECO:0007669"/>
    <property type="project" value="UniProtKB-SubCell"/>
</dbReference>
<evidence type="ECO:0000259" key="9">
    <source>
        <dbReference type="Pfam" id="PF01826"/>
    </source>
</evidence>
<keyword evidence="3" id="KW-0245">EGF-like domain</keyword>
<evidence type="ECO:0000256" key="2">
    <source>
        <dbReference type="ARBA" id="ARBA00022525"/>
    </source>
</evidence>
<evidence type="ECO:0000256" key="1">
    <source>
        <dbReference type="ARBA" id="ARBA00004239"/>
    </source>
</evidence>
<dbReference type="EMBL" id="BEZZ01003120">
    <property type="protein sequence ID" value="GCC18944.1"/>
    <property type="molecule type" value="Genomic_DNA"/>
</dbReference>
<protein>
    <recommendedName>
        <fullName evidence="9">TIL domain-containing protein</fullName>
    </recommendedName>
</protein>
<dbReference type="InterPro" id="IPR036084">
    <property type="entry name" value="Ser_inhib-like_sf"/>
</dbReference>
<dbReference type="PANTHER" id="PTHR22906">
    <property type="entry name" value="PROPERDIN"/>
    <property type="match status" value="1"/>
</dbReference>
<evidence type="ECO:0000256" key="4">
    <source>
        <dbReference type="ARBA" id="ARBA00022729"/>
    </source>
</evidence>
<dbReference type="InterPro" id="IPR000884">
    <property type="entry name" value="TSP1_rpt"/>
</dbReference>
<dbReference type="SUPFAM" id="SSF57567">
    <property type="entry name" value="Serine protease inhibitors"/>
    <property type="match status" value="2"/>
</dbReference>
<dbReference type="OrthoDB" id="6262482at2759"/>
<evidence type="ECO:0000313" key="10">
    <source>
        <dbReference type="EMBL" id="GCC18944.1"/>
    </source>
</evidence>
<dbReference type="Gene3D" id="2.20.100.10">
    <property type="entry name" value="Thrombospondin type-1 (TSP1) repeat"/>
    <property type="match status" value="8"/>
</dbReference>
<dbReference type="Gene3D" id="2.10.25.10">
    <property type="entry name" value="Laminin"/>
    <property type="match status" value="2"/>
</dbReference>
<dbReference type="SMART" id="SM00209">
    <property type="entry name" value="TSP1"/>
    <property type="match status" value="8"/>
</dbReference>
<accession>A0A401RLI1</accession>
<evidence type="ECO:0000256" key="8">
    <source>
        <dbReference type="ARBA" id="ARBA00023180"/>
    </source>
</evidence>
<dbReference type="SUPFAM" id="SSF57603">
    <property type="entry name" value="FnI-like domain"/>
    <property type="match status" value="1"/>
</dbReference>
<dbReference type="InterPro" id="IPR002919">
    <property type="entry name" value="TIL_dom"/>
</dbReference>
<feature type="domain" description="TIL" evidence="9">
    <location>
        <begin position="680"/>
        <end position="736"/>
    </location>
</feature>
<dbReference type="PANTHER" id="PTHR22906:SF43">
    <property type="entry name" value="PROPERDIN"/>
    <property type="match status" value="1"/>
</dbReference>
<proteinExistence type="predicted"/>
<dbReference type="Proteomes" id="UP000287033">
    <property type="component" value="Unassembled WGS sequence"/>
</dbReference>
<dbReference type="OMA" id="WEEDTPC"/>
<evidence type="ECO:0000256" key="5">
    <source>
        <dbReference type="ARBA" id="ARBA00022737"/>
    </source>
</evidence>
<keyword evidence="6" id="KW-0106">Calcium</keyword>
<dbReference type="FunFam" id="2.20.100.10:FF:000002">
    <property type="entry name" value="Unc-5 netrin receptor C"/>
    <property type="match status" value="1"/>
</dbReference>
<dbReference type="InterPro" id="IPR036383">
    <property type="entry name" value="TSP1_rpt_sf"/>
</dbReference>
<reference evidence="10 11" key="1">
    <citation type="journal article" date="2018" name="Nat. Ecol. Evol.">
        <title>Shark genomes provide insights into elasmobranch evolution and the origin of vertebrates.</title>
        <authorList>
            <person name="Hara Y"/>
            <person name="Yamaguchi K"/>
            <person name="Onimaru K"/>
            <person name="Kadota M"/>
            <person name="Koyanagi M"/>
            <person name="Keeley SD"/>
            <person name="Tatsumi K"/>
            <person name="Tanaka K"/>
            <person name="Motone F"/>
            <person name="Kageyama Y"/>
            <person name="Nozu R"/>
            <person name="Adachi N"/>
            <person name="Nishimura O"/>
            <person name="Nakagawa R"/>
            <person name="Tanegashima C"/>
            <person name="Kiyatake I"/>
            <person name="Matsumoto R"/>
            <person name="Murakumo K"/>
            <person name="Nishida K"/>
            <person name="Terakita A"/>
            <person name="Kuratani S"/>
            <person name="Sato K"/>
            <person name="Hyodo S Kuraku.S."/>
        </authorList>
    </citation>
    <scope>NUCLEOTIDE SEQUENCE [LARGE SCALE GENOMIC DNA]</scope>
</reference>
<keyword evidence="8" id="KW-0325">Glycoprotein</keyword>
<dbReference type="CDD" id="cd19941">
    <property type="entry name" value="TIL"/>
    <property type="match status" value="2"/>
</dbReference>
<dbReference type="Pfam" id="PF01826">
    <property type="entry name" value="TIL"/>
    <property type="match status" value="2"/>
</dbReference>
<dbReference type="InterPro" id="IPR052065">
    <property type="entry name" value="Compl_asym_regulator"/>
</dbReference>
<keyword evidence="5" id="KW-0677">Repeat</keyword>